<dbReference type="AlphaFoldDB" id="A0A081NFP8"/>
<name>A0A081NFP8_9GAMM</name>
<feature type="domain" description="Tyrosine-protein phosphatase" evidence="2">
    <location>
        <begin position="326"/>
        <end position="602"/>
    </location>
</feature>
<gene>
    <name evidence="4" type="ORF">GZ78_15745</name>
</gene>
<feature type="region of interest" description="Disordered" evidence="1">
    <location>
        <begin position="803"/>
        <end position="822"/>
    </location>
</feature>
<evidence type="ECO:0000256" key="1">
    <source>
        <dbReference type="SAM" id="MobiDB-lite"/>
    </source>
</evidence>
<feature type="region of interest" description="Disordered" evidence="1">
    <location>
        <begin position="659"/>
        <end position="731"/>
    </location>
</feature>
<proteinExistence type="predicted"/>
<dbReference type="InterPro" id="IPR003595">
    <property type="entry name" value="Tyr_Pase_cat"/>
</dbReference>
<dbReference type="SUPFAM" id="SSF52799">
    <property type="entry name" value="(Phosphotyrosine protein) phosphatases II"/>
    <property type="match status" value="1"/>
</dbReference>
<organism evidence="4 5">
    <name type="scientific">Endozoicomonas numazuensis</name>
    <dbReference type="NCBI Taxonomy" id="1137799"/>
    <lineage>
        <taxon>Bacteria</taxon>
        <taxon>Pseudomonadati</taxon>
        <taxon>Pseudomonadota</taxon>
        <taxon>Gammaproteobacteria</taxon>
        <taxon>Oceanospirillales</taxon>
        <taxon>Endozoicomonadaceae</taxon>
        <taxon>Endozoicomonas</taxon>
    </lineage>
</organism>
<feature type="compositionally biased region" description="Acidic residues" evidence="1">
    <location>
        <begin position="679"/>
        <end position="690"/>
    </location>
</feature>
<feature type="region of interest" description="Disordered" evidence="1">
    <location>
        <begin position="148"/>
        <end position="167"/>
    </location>
</feature>
<dbReference type="STRING" id="1137799.GZ78_15745"/>
<dbReference type="Proteomes" id="UP000028073">
    <property type="component" value="Unassembled WGS sequence"/>
</dbReference>
<feature type="region of interest" description="Disordered" evidence="1">
    <location>
        <begin position="49"/>
        <end position="75"/>
    </location>
</feature>
<evidence type="ECO:0000259" key="2">
    <source>
        <dbReference type="PROSITE" id="PS50055"/>
    </source>
</evidence>
<dbReference type="Pfam" id="PF00102">
    <property type="entry name" value="Y_phosphatase"/>
    <property type="match status" value="1"/>
</dbReference>
<dbReference type="PANTHER" id="PTHR19134:SF449">
    <property type="entry name" value="TYROSINE-PROTEIN PHOSPHATASE 1"/>
    <property type="match status" value="1"/>
</dbReference>
<sequence>MKYDKNMAPATDGRSPDPLDSNSVENVTLPFMLKRSGIILRSEVVSDPINSGGASSASHSHTAGTENQKPITEQVTVNGKTYNAGKAKVWGLRIARELLGVHGLIKPAYNHFHGKLHDHRADGNVSGTSTPPSTPLLERATRAMPATPNKVNEFTGSTPSATPVEVTPENRHVQPMAVSEIINALTFGGFEEEYDFSLSKFSETVQLLPTSEIKDLLVNHNTQLQTENVRQEVREIYAERKITEELANFDGDVQGLKEKFAKHYKSSPNLAAAMNAEINRQLNIQEAPDARPPELQELTPGLQSVYDSDSGAQLQHGLHDGKPLQLNQTFPSIPQDSVINQQFSNIEKQSPKISDRIDQKDDFKTQAFPKFTNIHLSETAKAFAPGAPYHAAKIDLPGSSFIAAQGPLEKTETNFIKLLAHHHPAVSVSLVNSDELKDPSISGRKNSKRSIEVGPKAVGEEKNYGGVKVKLDGMHSFDDGKVVVKQLSINGETQFRVYDKGWEDHSAGNPERLAKLSVLVEKLRQHPSVADRAENPTVVNCNAGVGRTGTFVTIDNSLREYQKTGTPPQDYTQTISTARQVRNKFVQTAGQLNTLAAVHGQFTPLFNPLLKEAGLTVATPVQTPVTPQEPPEPEDNGLGYDSTAYATINRDERDAGRIRKAHQDENYENTSFGQIRDDSIEEVSEEDDTLEPPPILTPSPSPDDIEESVSIQAPDSPPVARRTASIRPQNADQLLDKISEGGYGNTIQTFNAEKLASELTPVLRQADQGQLNDLLNYTETLKENTEWNQIGLAVENIINDHIQNRPPNAVDPFNRPSGQVRN</sequence>
<dbReference type="SMART" id="SM00404">
    <property type="entry name" value="PTPc_motif"/>
    <property type="match status" value="1"/>
</dbReference>
<dbReference type="PANTHER" id="PTHR19134">
    <property type="entry name" value="RECEPTOR-TYPE TYROSINE-PROTEIN PHOSPHATASE"/>
    <property type="match status" value="1"/>
</dbReference>
<dbReference type="InterPro" id="IPR000242">
    <property type="entry name" value="PTP_cat"/>
</dbReference>
<dbReference type="InterPro" id="IPR029021">
    <property type="entry name" value="Prot-tyrosine_phosphatase-like"/>
</dbReference>
<keyword evidence="5" id="KW-1185">Reference proteome</keyword>
<reference evidence="4 5" key="1">
    <citation type="submission" date="2014-06" db="EMBL/GenBank/DDBJ databases">
        <title>Whole Genome Sequences of Three Symbiotic Endozoicomonas Bacteria.</title>
        <authorList>
            <person name="Neave M.J."/>
            <person name="Apprill A."/>
            <person name="Voolstra C.R."/>
        </authorList>
    </citation>
    <scope>NUCLEOTIDE SEQUENCE [LARGE SCALE GENOMIC DNA]</scope>
    <source>
        <strain evidence="4 5">DSM 25634</strain>
    </source>
</reference>
<dbReference type="InterPro" id="IPR050348">
    <property type="entry name" value="Protein-Tyr_Phosphatase"/>
</dbReference>
<evidence type="ECO:0008006" key="6">
    <source>
        <dbReference type="Google" id="ProtNLM"/>
    </source>
</evidence>
<dbReference type="SMART" id="SM00194">
    <property type="entry name" value="PTPc"/>
    <property type="match status" value="1"/>
</dbReference>
<feature type="region of interest" description="Disordered" evidence="1">
    <location>
        <begin position="622"/>
        <end position="641"/>
    </location>
</feature>
<feature type="compositionally biased region" description="Pro residues" evidence="1">
    <location>
        <begin position="691"/>
        <end position="701"/>
    </location>
</feature>
<dbReference type="PROSITE" id="PS50055">
    <property type="entry name" value="TYR_PHOSPHATASE_PTP"/>
    <property type="match status" value="1"/>
</dbReference>
<evidence type="ECO:0000259" key="3">
    <source>
        <dbReference type="PROSITE" id="PS50056"/>
    </source>
</evidence>
<dbReference type="Gene3D" id="3.90.190.10">
    <property type="entry name" value="Protein tyrosine phosphatase superfamily"/>
    <property type="match status" value="1"/>
</dbReference>
<dbReference type="PRINTS" id="PR00700">
    <property type="entry name" value="PRTYPHPHTASE"/>
</dbReference>
<feature type="compositionally biased region" description="Polar residues" evidence="1">
    <location>
        <begin position="149"/>
        <end position="161"/>
    </location>
</feature>
<dbReference type="PROSITE" id="PS50056">
    <property type="entry name" value="TYR_PHOSPHATASE_2"/>
    <property type="match status" value="1"/>
</dbReference>
<accession>A0A081NFP8</accession>
<feature type="domain" description="Tyrosine specific protein phosphatases" evidence="3">
    <location>
        <begin position="514"/>
        <end position="593"/>
    </location>
</feature>
<comment type="caution">
    <text evidence="4">The sequence shown here is derived from an EMBL/GenBank/DDBJ whole genome shotgun (WGS) entry which is preliminary data.</text>
</comment>
<dbReference type="InterPro" id="IPR000387">
    <property type="entry name" value="Tyr_Pase_dom"/>
</dbReference>
<feature type="region of interest" description="Disordered" evidence="1">
    <location>
        <begin position="1"/>
        <end position="23"/>
    </location>
</feature>
<feature type="compositionally biased region" description="Low complexity" evidence="1">
    <location>
        <begin position="51"/>
        <end position="65"/>
    </location>
</feature>
<dbReference type="EMBL" id="JOKH01000003">
    <property type="protein sequence ID" value="KEQ17271.1"/>
    <property type="molecule type" value="Genomic_DNA"/>
</dbReference>
<evidence type="ECO:0000313" key="4">
    <source>
        <dbReference type="EMBL" id="KEQ17271.1"/>
    </source>
</evidence>
<dbReference type="GO" id="GO:0004725">
    <property type="term" value="F:protein tyrosine phosphatase activity"/>
    <property type="evidence" value="ECO:0007669"/>
    <property type="project" value="InterPro"/>
</dbReference>
<feature type="compositionally biased region" description="Polar residues" evidence="1">
    <location>
        <begin position="66"/>
        <end position="75"/>
    </location>
</feature>
<evidence type="ECO:0000313" key="5">
    <source>
        <dbReference type="Proteomes" id="UP000028073"/>
    </source>
</evidence>
<dbReference type="eggNOG" id="COG5599">
    <property type="taxonomic scope" value="Bacteria"/>
</dbReference>
<protein>
    <recommendedName>
        <fullName evidence="6">Tyrosine specific protein phosphatases domain-containing protein</fullName>
    </recommendedName>
</protein>
<dbReference type="CDD" id="cd00047">
    <property type="entry name" value="PTPc"/>
    <property type="match status" value="1"/>
</dbReference>